<accession>A0A0V0ZIZ0</accession>
<evidence type="ECO:0000313" key="1">
    <source>
        <dbReference type="EMBL" id="KRY12220.1"/>
    </source>
</evidence>
<sequence length="72" mass="8026">MNEPKFKQQNQTGLNHAGDVESKITAVGLPLAVFIKQKWRRGLITSELNFNSLSISSRIIIGTVKMNLSDKL</sequence>
<protein>
    <submittedName>
        <fullName evidence="1">Uncharacterized protein</fullName>
    </submittedName>
</protein>
<reference evidence="1 2" key="1">
    <citation type="submission" date="2015-01" db="EMBL/GenBank/DDBJ databases">
        <title>Evolution of Trichinella species and genotypes.</title>
        <authorList>
            <person name="Korhonen P.K."/>
            <person name="Edoardo P."/>
            <person name="Giuseppe L.R."/>
            <person name="Gasser R.B."/>
        </authorList>
    </citation>
    <scope>NUCLEOTIDE SEQUENCE [LARGE SCALE GENOMIC DNA]</scope>
    <source>
        <strain evidence="1">ISS2496</strain>
    </source>
</reference>
<dbReference type="Proteomes" id="UP000054783">
    <property type="component" value="Unassembled WGS sequence"/>
</dbReference>
<keyword evidence="2" id="KW-1185">Reference proteome</keyword>
<name>A0A0V0ZIZ0_9BILA</name>
<evidence type="ECO:0000313" key="2">
    <source>
        <dbReference type="Proteomes" id="UP000054783"/>
    </source>
</evidence>
<comment type="caution">
    <text evidence="1">The sequence shown here is derived from an EMBL/GenBank/DDBJ whole genome shotgun (WGS) entry which is preliminary data.</text>
</comment>
<gene>
    <name evidence="1" type="ORF">T12_12939</name>
</gene>
<dbReference type="EMBL" id="JYDQ01000170">
    <property type="protein sequence ID" value="KRY12220.1"/>
    <property type="molecule type" value="Genomic_DNA"/>
</dbReference>
<organism evidence="1 2">
    <name type="scientific">Trichinella patagoniensis</name>
    <dbReference type="NCBI Taxonomy" id="990121"/>
    <lineage>
        <taxon>Eukaryota</taxon>
        <taxon>Metazoa</taxon>
        <taxon>Ecdysozoa</taxon>
        <taxon>Nematoda</taxon>
        <taxon>Enoplea</taxon>
        <taxon>Dorylaimia</taxon>
        <taxon>Trichinellida</taxon>
        <taxon>Trichinellidae</taxon>
        <taxon>Trichinella</taxon>
    </lineage>
</organism>
<proteinExistence type="predicted"/>
<dbReference type="STRING" id="990121.A0A0V0ZIZ0"/>
<dbReference type="AlphaFoldDB" id="A0A0V0ZIZ0"/>